<name>A0A411E8B7_9FLAO</name>
<dbReference type="Proteomes" id="UP000290889">
    <property type="component" value="Chromosome"/>
</dbReference>
<dbReference type="Gene3D" id="3.10.350.10">
    <property type="entry name" value="LysM domain"/>
    <property type="match status" value="1"/>
</dbReference>
<keyword evidence="3" id="KW-1185">Reference proteome</keyword>
<dbReference type="KEGG" id="mur:EQY75_04000"/>
<organism evidence="2 3">
    <name type="scientific">Muriicola soli</name>
    <dbReference type="NCBI Taxonomy" id="2507538"/>
    <lineage>
        <taxon>Bacteria</taxon>
        <taxon>Pseudomonadati</taxon>
        <taxon>Bacteroidota</taxon>
        <taxon>Flavobacteriia</taxon>
        <taxon>Flavobacteriales</taxon>
        <taxon>Flavobacteriaceae</taxon>
        <taxon>Muriicola</taxon>
    </lineage>
</organism>
<dbReference type="PANTHER" id="PTHR34700">
    <property type="entry name" value="POTASSIUM BINDING PROTEIN KBP"/>
    <property type="match status" value="1"/>
</dbReference>
<dbReference type="OrthoDB" id="370541at2"/>
<dbReference type="EMBL" id="CP035544">
    <property type="protein sequence ID" value="QBA63774.1"/>
    <property type="molecule type" value="Genomic_DNA"/>
</dbReference>
<dbReference type="Pfam" id="PF01476">
    <property type="entry name" value="LysM"/>
    <property type="match status" value="1"/>
</dbReference>
<gene>
    <name evidence="2" type="ORF">EQY75_04000</name>
</gene>
<dbReference type="InterPro" id="IPR036779">
    <property type="entry name" value="LysM_dom_sf"/>
</dbReference>
<dbReference type="SUPFAM" id="SSF54106">
    <property type="entry name" value="LysM domain"/>
    <property type="match status" value="1"/>
</dbReference>
<evidence type="ECO:0000313" key="2">
    <source>
        <dbReference type="EMBL" id="QBA63774.1"/>
    </source>
</evidence>
<dbReference type="CDD" id="cd00118">
    <property type="entry name" value="LysM"/>
    <property type="match status" value="1"/>
</dbReference>
<reference evidence="2 3" key="1">
    <citation type="submission" date="2019-01" db="EMBL/GenBank/DDBJ databases">
        <title>Muriicola soli sp. nov., isolated from soil.</title>
        <authorList>
            <person name="Kang H.J."/>
            <person name="Kim S.B."/>
        </authorList>
    </citation>
    <scope>NUCLEOTIDE SEQUENCE [LARGE SCALE GENOMIC DNA]</scope>
    <source>
        <strain evidence="2 3">MMS17-SY002</strain>
    </source>
</reference>
<dbReference type="InterPro" id="IPR052196">
    <property type="entry name" value="Bact_Kbp"/>
</dbReference>
<dbReference type="PROSITE" id="PS51782">
    <property type="entry name" value="LYSM"/>
    <property type="match status" value="1"/>
</dbReference>
<protein>
    <submittedName>
        <fullName evidence="2">LysM peptidoglycan-binding domain-containing protein</fullName>
    </submittedName>
</protein>
<proteinExistence type="predicted"/>
<sequence length="126" mass="14050">MSVKDKYQGVLTLGEKLGIADGKVSEENGVLKVKGEAKTQYEKNLLWDKIKEIGGDNPSDIKANITVADEDVYHRHVVKSGESLSKIAKHYYGDPMKYKQIFSANTDILKNPDVIHPDQVLVIPKI</sequence>
<feature type="domain" description="LysM" evidence="1">
    <location>
        <begin position="74"/>
        <end position="123"/>
    </location>
</feature>
<evidence type="ECO:0000259" key="1">
    <source>
        <dbReference type="PROSITE" id="PS51782"/>
    </source>
</evidence>
<dbReference type="SMART" id="SM00257">
    <property type="entry name" value="LysM"/>
    <property type="match status" value="1"/>
</dbReference>
<dbReference type="AlphaFoldDB" id="A0A411E8B7"/>
<dbReference type="InterPro" id="IPR018392">
    <property type="entry name" value="LysM"/>
</dbReference>
<dbReference type="PANTHER" id="PTHR34700:SF4">
    <property type="entry name" value="PHAGE-LIKE ELEMENT PBSX PROTEIN XKDP"/>
    <property type="match status" value="1"/>
</dbReference>
<dbReference type="RefSeq" id="WP_129603081.1">
    <property type="nucleotide sequence ID" value="NZ_CP035544.1"/>
</dbReference>
<evidence type="ECO:0000313" key="3">
    <source>
        <dbReference type="Proteomes" id="UP000290889"/>
    </source>
</evidence>
<accession>A0A411E8B7</accession>